<dbReference type="Pfam" id="PF24883">
    <property type="entry name" value="NPHP3_N"/>
    <property type="match status" value="1"/>
</dbReference>
<accession>A0ABR1S0W9</accession>
<evidence type="ECO:0000256" key="1">
    <source>
        <dbReference type="ARBA" id="ARBA00022737"/>
    </source>
</evidence>
<keyword evidence="5" id="KW-1185">Reference proteome</keyword>
<dbReference type="EMBL" id="JAQQWK010000011">
    <property type="protein sequence ID" value="KAK8023832.1"/>
    <property type="molecule type" value="Genomic_DNA"/>
</dbReference>
<keyword evidence="1" id="KW-0677">Repeat</keyword>
<feature type="domain" description="Nephrocystin 3-like N-terminal" evidence="3">
    <location>
        <begin position="266"/>
        <end position="450"/>
    </location>
</feature>
<sequence>MDPGTAIGLAGTVYKVVIAGIEFVGDAKQVYAKGGTDNNRDLEAVARDIQSASASLEEQLDRTKPHAASPDGENQINTQDQELRQLAIRASTVGKELSEALGKALIDEKSKFKAFKAVIRGNWNADDIKKIEVRLNNVRNELQLRVLVSIRESLKGPQDEPYEPMLTTLESLVKHESQSADDRKRMMESLTKAEELALSLKDEILVTRQQMLAEFRTAQQLLVTSRAQNAGEDTTRKQVEDAILASLWYPGRNDREDSISDAHKKTFEWLLQDPLTSQVPFSSLVGFLKSDTTKAYWITGKPGSGKSTAMKFLLGDPRTAEILQHWSGGKRVLRASFYFFYNGEVGAGTTFIFAIRTPEKERDLIPVGFKERFEAALGGGRISYQRPSIFECRRSLTEIIRRNPDLFFFLTVDGLDEFDPKVSTTEVASLLQLTRSLSDLSNTKLILSSRPLSTFEQGFADCPSLAIHDLTRDDIHSYVSGELQSHPRMKLLMSRDEARARTLIQSIGDNSSGVFLWVRLVVKSLLEGLENSDGLE</sequence>
<dbReference type="InterPro" id="IPR027417">
    <property type="entry name" value="P-loop_NTPase"/>
</dbReference>
<organism evidence="4 5">
    <name type="scientific">Apiospora rasikravindrae</name>
    <dbReference type="NCBI Taxonomy" id="990691"/>
    <lineage>
        <taxon>Eukaryota</taxon>
        <taxon>Fungi</taxon>
        <taxon>Dikarya</taxon>
        <taxon>Ascomycota</taxon>
        <taxon>Pezizomycotina</taxon>
        <taxon>Sordariomycetes</taxon>
        <taxon>Xylariomycetidae</taxon>
        <taxon>Amphisphaeriales</taxon>
        <taxon>Apiosporaceae</taxon>
        <taxon>Apiospora</taxon>
    </lineage>
</organism>
<reference evidence="4 5" key="1">
    <citation type="submission" date="2023-01" db="EMBL/GenBank/DDBJ databases">
        <title>Analysis of 21 Apiospora genomes using comparative genomics revels a genus with tremendous synthesis potential of carbohydrate active enzymes and secondary metabolites.</title>
        <authorList>
            <person name="Sorensen T."/>
        </authorList>
    </citation>
    <scope>NUCLEOTIDE SEQUENCE [LARGE SCALE GENOMIC DNA]</scope>
    <source>
        <strain evidence="4 5">CBS 33761</strain>
    </source>
</reference>
<proteinExistence type="predicted"/>
<gene>
    <name evidence="4" type="ORF">PG993_011898</name>
</gene>
<evidence type="ECO:0000259" key="3">
    <source>
        <dbReference type="Pfam" id="PF24883"/>
    </source>
</evidence>
<comment type="caution">
    <text evidence="4">The sequence shown here is derived from an EMBL/GenBank/DDBJ whole genome shotgun (WGS) entry which is preliminary data.</text>
</comment>
<dbReference type="Gene3D" id="3.40.50.300">
    <property type="entry name" value="P-loop containing nucleotide triphosphate hydrolases"/>
    <property type="match status" value="1"/>
</dbReference>
<feature type="region of interest" description="Disordered" evidence="2">
    <location>
        <begin position="55"/>
        <end position="78"/>
    </location>
</feature>
<name>A0ABR1S0W9_9PEZI</name>
<dbReference type="InterPro" id="IPR056884">
    <property type="entry name" value="NPHP3-like_N"/>
</dbReference>
<evidence type="ECO:0000313" key="5">
    <source>
        <dbReference type="Proteomes" id="UP001444661"/>
    </source>
</evidence>
<evidence type="ECO:0000313" key="4">
    <source>
        <dbReference type="EMBL" id="KAK8023832.1"/>
    </source>
</evidence>
<evidence type="ECO:0000256" key="2">
    <source>
        <dbReference type="SAM" id="MobiDB-lite"/>
    </source>
</evidence>
<dbReference type="PANTHER" id="PTHR10039:SF5">
    <property type="entry name" value="NACHT DOMAIN-CONTAINING PROTEIN"/>
    <property type="match status" value="1"/>
</dbReference>
<protein>
    <recommendedName>
        <fullName evidence="3">Nephrocystin 3-like N-terminal domain-containing protein</fullName>
    </recommendedName>
</protein>
<dbReference type="Proteomes" id="UP001444661">
    <property type="component" value="Unassembled WGS sequence"/>
</dbReference>
<dbReference type="PANTHER" id="PTHR10039">
    <property type="entry name" value="AMELOGENIN"/>
    <property type="match status" value="1"/>
</dbReference>